<reference evidence="3" key="2">
    <citation type="journal article" date="2023" name="BMC Genomics">
        <title>Pest status, molecular evolution, and epigenetic factors derived from the genome assembly of Frankliniella fusca, a thysanopteran phytovirus vector.</title>
        <authorList>
            <person name="Catto M.A."/>
            <person name="Labadie P.E."/>
            <person name="Jacobson A.L."/>
            <person name="Kennedy G.G."/>
            <person name="Srinivasan R."/>
            <person name="Hunt B.G."/>
        </authorList>
    </citation>
    <scope>NUCLEOTIDE SEQUENCE</scope>
    <source>
        <strain evidence="3">PL_HMW_Pooled</strain>
    </source>
</reference>
<gene>
    <name evidence="3" type="ORF">KUF71_002033</name>
</gene>
<sequence length="266" mass="29785">MTAVFNSVVVSFDGSWHKRGRTSNYGLVAVIEVNTGLVIDYEILSKYCHLCSITAAEMDKDSPEFIEWYERHLELGECNTNFSGASGNMVRKGAVMIDLSKMKNAVLAPIHHCASTDAKPMHQYCPSGPESWCFYQKAKAANRRSKPSHKDMKTVINKQVFDAILPVYKRLSDSELLKRCHSRLELGGTQAVGEFNMGCVAFMATQAEVTERPNNAQSMKNAEKIDRKRVAQSDREASVDGEKKRAKKKRQRKNKGVDRYEPGGGD</sequence>
<comment type="caution">
    <text evidence="3">The sequence shown here is derived from an EMBL/GenBank/DDBJ whole genome shotgun (WGS) entry which is preliminary data.</text>
</comment>
<keyword evidence="4" id="KW-1185">Reference proteome</keyword>
<evidence type="ECO:0000313" key="3">
    <source>
        <dbReference type="EMBL" id="KAK3923625.1"/>
    </source>
</evidence>
<organism evidence="3 4">
    <name type="scientific">Frankliniella fusca</name>
    <dbReference type="NCBI Taxonomy" id="407009"/>
    <lineage>
        <taxon>Eukaryota</taxon>
        <taxon>Metazoa</taxon>
        <taxon>Ecdysozoa</taxon>
        <taxon>Arthropoda</taxon>
        <taxon>Hexapoda</taxon>
        <taxon>Insecta</taxon>
        <taxon>Pterygota</taxon>
        <taxon>Neoptera</taxon>
        <taxon>Paraneoptera</taxon>
        <taxon>Thysanoptera</taxon>
        <taxon>Terebrantia</taxon>
        <taxon>Thripoidea</taxon>
        <taxon>Thripidae</taxon>
        <taxon>Frankliniella</taxon>
    </lineage>
</organism>
<proteinExistence type="predicted"/>
<feature type="domain" description="Mutator-like transposase" evidence="2">
    <location>
        <begin position="8"/>
        <end position="95"/>
    </location>
</feature>
<name>A0AAE1HN45_9NEOP</name>
<dbReference type="EMBL" id="JAHWGI010001147">
    <property type="protein sequence ID" value="KAK3923625.1"/>
    <property type="molecule type" value="Genomic_DNA"/>
</dbReference>
<dbReference type="Pfam" id="PF20700">
    <property type="entry name" value="Mutator"/>
    <property type="match status" value="1"/>
</dbReference>
<feature type="compositionally biased region" description="Basic and acidic residues" evidence="1">
    <location>
        <begin position="255"/>
        <end position="266"/>
    </location>
</feature>
<protein>
    <recommendedName>
        <fullName evidence="2">Mutator-like transposase domain-containing protein</fullName>
    </recommendedName>
</protein>
<dbReference type="InterPro" id="IPR049012">
    <property type="entry name" value="Mutator_transp_dom"/>
</dbReference>
<feature type="region of interest" description="Disordered" evidence="1">
    <location>
        <begin position="212"/>
        <end position="266"/>
    </location>
</feature>
<evidence type="ECO:0000313" key="4">
    <source>
        <dbReference type="Proteomes" id="UP001219518"/>
    </source>
</evidence>
<dbReference type="Proteomes" id="UP001219518">
    <property type="component" value="Unassembled WGS sequence"/>
</dbReference>
<evidence type="ECO:0000259" key="2">
    <source>
        <dbReference type="Pfam" id="PF20700"/>
    </source>
</evidence>
<feature type="compositionally biased region" description="Basic and acidic residues" evidence="1">
    <location>
        <begin position="221"/>
        <end position="243"/>
    </location>
</feature>
<accession>A0AAE1HN45</accession>
<dbReference type="AlphaFoldDB" id="A0AAE1HN45"/>
<reference evidence="3" key="1">
    <citation type="submission" date="2021-07" db="EMBL/GenBank/DDBJ databases">
        <authorList>
            <person name="Catto M.A."/>
            <person name="Jacobson A."/>
            <person name="Kennedy G."/>
            <person name="Labadie P."/>
            <person name="Hunt B.G."/>
            <person name="Srinivasan R."/>
        </authorList>
    </citation>
    <scope>NUCLEOTIDE SEQUENCE</scope>
    <source>
        <strain evidence="3">PL_HMW_Pooled</strain>
        <tissue evidence="3">Head</tissue>
    </source>
</reference>
<feature type="compositionally biased region" description="Basic residues" evidence="1">
    <location>
        <begin position="244"/>
        <end position="254"/>
    </location>
</feature>
<evidence type="ECO:0000256" key="1">
    <source>
        <dbReference type="SAM" id="MobiDB-lite"/>
    </source>
</evidence>